<dbReference type="EMBL" id="AP024488">
    <property type="protein sequence ID" value="BCS96414.1"/>
    <property type="molecule type" value="Genomic_DNA"/>
</dbReference>
<organism evidence="3 4">
    <name type="scientific">Desulfoluna limicola</name>
    <dbReference type="NCBI Taxonomy" id="2810562"/>
    <lineage>
        <taxon>Bacteria</taxon>
        <taxon>Pseudomonadati</taxon>
        <taxon>Thermodesulfobacteriota</taxon>
        <taxon>Desulfobacteria</taxon>
        <taxon>Desulfobacterales</taxon>
        <taxon>Desulfolunaceae</taxon>
        <taxon>Desulfoluna</taxon>
    </lineage>
</organism>
<dbReference type="Proteomes" id="UP001320148">
    <property type="component" value="Chromosome"/>
</dbReference>
<dbReference type="Gene3D" id="3.40.1740.10">
    <property type="entry name" value="VC0467-like"/>
    <property type="match status" value="1"/>
</dbReference>
<evidence type="ECO:0000256" key="1">
    <source>
        <dbReference type="ARBA" id="ARBA00009600"/>
    </source>
</evidence>
<comment type="similarity">
    <text evidence="1 2">Belongs to the UPF0301 (AlgH) family.</text>
</comment>
<evidence type="ECO:0000313" key="4">
    <source>
        <dbReference type="Proteomes" id="UP001320148"/>
    </source>
</evidence>
<dbReference type="PANTHER" id="PTHR30327:SF1">
    <property type="entry name" value="UPF0301 PROTEIN YQGE"/>
    <property type="match status" value="1"/>
</dbReference>
<dbReference type="InterPro" id="IPR003774">
    <property type="entry name" value="AlgH-like"/>
</dbReference>
<name>A0ABM7PGT9_9BACT</name>
<protein>
    <recommendedName>
        <fullName evidence="2">UPF0301 protein DSLASN_20460</fullName>
    </recommendedName>
</protein>
<keyword evidence="4" id="KW-1185">Reference proteome</keyword>
<dbReference type="Pfam" id="PF02622">
    <property type="entry name" value="DUF179"/>
    <property type="match status" value="1"/>
</dbReference>
<evidence type="ECO:0000313" key="3">
    <source>
        <dbReference type="EMBL" id="BCS96414.1"/>
    </source>
</evidence>
<evidence type="ECO:0000256" key="2">
    <source>
        <dbReference type="HAMAP-Rule" id="MF_00758"/>
    </source>
</evidence>
<proteinExistence type="inferred from homology"/>
<accession>A0ABM7PGT9</accession>
<dbReference type="RefSeq" id="WP_236892729.1">
    <property type="nucleotide sequence ID" value="NZ_AP024488.1"/>
</dbReference>
<dbReference type="PANTHER" id="PTHR30327">
    <property type="entry name" value="UNCHARACTERIZED PROTEIN YQGE"/>
    <property type="match status" value="1"/>
</dbReference>
<dbReference type="HAMAP" id="MF_00758">
    <property type="entry name" value="UPF0301"/>
    <property type="match status" value="1"/>
</dbReference>
<sequence length="189" mass="20291">MSGDGFQSFKGQFLLAMPSMKDPNFSRTVVYLCEHTAEGAMGFVINRPSQLMGCLDIYKEFELDHGDEAINVPVFTGGPVQLDEIFLLHGPPFDYEGTYPMGDDVALSNSMETLAAVAKGKGPENVAIFLGTAGWAAGQLEGELIGNVWLTVEAGVDLIFDVPVEKRWENALGRLGIDPALLSGDFGSA</sequence>
<gene>
    <name evidence="3" type="ORF">DSLASN_20460</name>
</gene>
<reference evidence="3 4" key="1">
    <citation type="submission" date="2021-02" db="EMBL/GenBank/DDBJ databases">
        <title>Complete genome of Desulfoluna sp. strain ASN36.</title>
        <authorList>
            <person name="Takahashi A."/>
            <person name="Kojima H."/>
            <person name="Fukui M."/>
        </authorList>
    </citation>
    <scope>NUCLEOTIDE SEQUENCE [LARGE SCALE GENOMIC DNA]</scope>
    <source>
        <strain evidence="3 4">ASN36</strain>
    </source>
</reference>
<dbReference type="SUPFAM" id="SSF143456">
    <property type="entry name" value="VC0467-like"/>
    <property type="match status" value="1"/>
</dbReference>